<feature type="compositionally biased region" description="Basic and acidic residues" evidence="1">
    <location>
        <begin position="16"/>
        <end position="29"/>
    </location>
</feature>
<reference evidence="2" key="1">
    <citation type="submission" date="2025-08" db="UniProtKB">
        <authorList>
            <consortium name="Ensembl"/>
        </authorList>
    </citation>
    <scope>IDENTIFICATION</scope>
</reference>
<evidence type="ECO:0000256" key="1">
    <source>
        <dbReference type="SAM" id="MobiDB-lite"/>
    </source>
</evidence>
<protein>
    <submittedName>
        <fullName evidence="2">Uncharacterized protein</fullName>
    </submittedName>
</protein>
<organism evidence="2 3">
    <name type="scientific">Fundulus heteroclitus</name>
    <name type="common">Killifish</name>
    <name type="synonym">Mummichog</name>
    <dbReference type="NCBI Taxonomy" id="8078"/>
    <lineage>
        <taxon>Eukaryota</taxon>
        <taxon>Metazoa</taxon>
        <taxon>Chordata</taxon>
        <taxon>Craniata</taxon>
        <taxon>Vertebrata</taxon>
        <taxon>Euteleostomi</taxon>
        <taxon>Actinopterygii</taxon>
        <taxon>Neopterygii</taxon>
        <taxon>Teleostei</taxon>
        <taxon>Neoteleostei</taxon>
        <taxon>Acanthomorphata</taxon>
        <taxon>Ovalentaria</taxon>
        <taxon>Atherinomorphae</taxon>
        <taxon>Cyprinodontiformes</taxon>
        <taxon>Fundulidae</taxon>
        <taxon>Fundulus</taxon>
    </lineage>
</organism>
<proteinExistence type="predicted"/>
<dbReference type="Ensembl" id="ENSFHET00000013753.1">
    <property type="protein sequence ID" value="ENSFHEP00000001511.1"/>
    <property type="gene ID" value="ENSFHEG00000002259.1"/>
</dbReference>
<evidence type="ECO:0000313" key="2">
    <source>
        <dbReference type="Ensembl" id="ENSFHEP00000001511.1"/>
    </source>
</evidence>
<dbReference type="Proteomes" id="UP000265000">
    <property type="component" value="Unplaced"/>
</dbReference>
<feature type="compositionally biased region" description="Low complexity" evidence="1">
    <location>
        <begin position="32"/>
        <end position="59"/>
    </location>
</feature>
<sequence length="95" mass="11077">TAWQDPQRSLAGPGEGENRTWHRTTEYRRRQTTGYGRRQTTGYGRRQTTGYGRRQTTGYGRRHTTGYGRRHITGYGSYCYLFIICNYSGHSPLTY</sequence>
<keyword evidence="3" id="KW-1185">Reference proteome</keyword>
<reference evidence="2" key="2">
    <citation type="submission" date="2025-09" db="UniProtKB">
        <authorList>
            <consortium name="Ensembl"/>
        </authorList>
    </citation>
    <scope>IDENTIFICATION</scope>
</reference>
<evidence type="ECO:0000313" key="3">
    <source>
        <dbReference type="Proteomes" id="UP000265000"/>
    </source>
</evidence>
<accession>A0A3Q2NR18</accession>
<feature type="region of interest" description="Disordered" evidence="1">
    <location>
        <begin position="1"/>
        <end position="67"/>
    </location>
</feature>
<dbReference type="AlphaFoldDB" id="A0A3Q2NR18"/>
<dbReference type="SUPFAM" id="SSF69349">
    <property type="entry name" value="Phage fibre proteins"/>
    <property type="match status" value="1"/>
</dbReference>
<dbReference type="GeneTree" id="ENSGT01030000238157"/>
<name>A0A3Q2NR18_FUNHE</name>